<dbReference type="Pfam" id="PF01966">
    <property type="entry name" value="HD"/>
    <property type="match status" value="1"/>
</dbReference>
<dbReference type="SMART" id="SM00471">
    <property type="entry name" value="HDc"/>
    <property type="match status" value="1"/>
</dbReference>
<keyword evidence="4" id="KW-1185">Reference proteome</keyword>
<dbReference type="GO" id="GO:0008832">
    <property type="term" value="F:dGTPase activity"/>
    <property type="evidence" value="ECO:0007669"/>
    <property type="project" value="TreeGrafter"/>
</dbReference>
<organism evidence="3 4">
    <name type="scientific">Phaeodactylibacter luteus</name>
    <dbReference type="NCBI Taxonomy" id="1564516"/>
    <lineage>
        <taxon>Bacteria</taxon>
        <taxon>Pseudomonadati</taxon>
        <taxon>Bacteroidota</taxon>
        <taxon>Saprospiria</taxon>
        <taxon>Saprospirales</taxon>
        <taxon>Haliscomenobacteraceae</taxon>
        <taxon>Phaeodactylibacter</taxon>
    </lineage>
</organism>
<feature type="domain" description="HD/PDEase" evidence="2">
    <location>
        <begin position="50"/>
        <end position="174"/>
    </location>
</feature>
<dbReference type="InterPro" id="IPR045509">
    <property type="entry name" value="HD_assoc_2"/>
</dbReference>
<dbReference type="InterPro" id="IPR003607">
    <property type="entry name" value="HD/PDEase_dom"/>
</dbReference>
<keyword evidence="1" id="KW-0472">Membrane</keyword>
<dbReference type="PANTHER" id="PTHR11373">
    <property type="entry name" value="DEOXYNUCLEOSIDE TRIPHOSPHATE TRIPHOSPHOHYDROLASE"/>
    <property type="match status" value="1"/>
</dbReference>
<protein>
    <submittedName>
        <fullName evidence="3">HD domain-containing protein</fullName>
    </submittedName>
</protein>
<proteinExistence type="predicted"/>
<dbReference type="AlphaFoldDB" id="A0A5C6RLI1"/>
<name>A0A5C6RLI1_9BACT</name>
<keyword evidence="1" id="KW-0812">Transmembrane</keyword>
<comment type="caution">
    <text evidence="3">The sequence shown here is derived from an EMBL/GenBank/DDBJ whole genome shotgun (WGS) entry which is preliminary data.</text>
</comment>
<dbReference type="Pfam" id="PF19276">
    <property type="entry name" value="HD_assoc_2"/>
    <property type="match status" value="1"/>
</dbReference>
<dbReference type="RefSeq" id="WP_147167277.1">
    <property type="nucleotide sequence ID" value="NZ_VOOR01000017.1"/>
</dbReference>
<sequence length="411" mass="47526">MKNKKILNDPVYGFVGIPYGLIFNLVEHPYFQRLRRIKQTSLTHLVYPGALHTRFHHALGALHLMQQAIEVLRSKDVHITPEEAEGVCIAILLHDIGHGPFSHTLEHTLMQVTHEEISAYFMEELNEVFDGRLQLAIRIFNGEYHKPFLQQLVSGQLDMDRMDYLNRDSFFTGVHEGVIGYDRIIKMLSVRNGELVVEEKGIYSIEKFLVARRIMYWQVYLHKTVLSAERMMIAAMSRAKALARAGAELPASPALSFFLHHEPGEQDFKAHRKELLQRFAQLDDFDIISALKVWQGHEDPLLSFLAQSLTDRRLYRLEFSLEPFSEAYVQRVTDRVMAWSGLGEWALPYLIIRGQESNAAYRKTKDEISILRKDGSVKPMSESMDHFLQSQAVTKYYLCYPKTERTSIAQR</sequence>
<gene>
    <name evidence="3" type="ORF">FRY97_09660</name>
</gene>
<evidence type="ECO:0000256" key="1">
    <source>
        <dbReference type="SAM" id="Phobius"/>
    </source>
</evidence>
<reference evidence="3 4" key="1">
    <citation type="submission" date="2019-08" db="EMBL/GenBank/DDBJ databases">
        <title>Genome of Phaeodactylibacter luteus.</title>
        <authorList>
            <person name="Bowman J.P."/>
        </authorList>
    </citation>
    <scope>NUCLEOTIDE SEQUENCE [LARGE SCALE GENOMIC DNA]</scope>
    <source>
        <strain evidence="3 4">KCTC 42180</strain>
    </source>
</reference>
<dbReference type="InterPro" id="IPR006674">
    <property type="entry name" value="HD_domain"/>
</dbReference>
<evidence type="ECO:0000259" key="2">
    <source>
        <dbReference type="SMART" id="SM00471"/>
    </source>
</evidence>
<dbReference type="GO" id="GO:0006203">
    <property type="term" value="P:dGTP catabolic process"/>
    <property type="evidence" value="ECO:0007669"/>
    <property type="project" value="TreeGrafter"/>
</dbReference>
<dbReference type="SUPFAM" id="SSF109604">
    <property type="entry name" value="HD-domain/PDEase-like"/>
    <property type="match status" value="1"/>
</dbReference>
<feature type="transmembrane region" description="Helical" evidence="1">
    <location>
        <begin position="12"/>
        <end position="31"/>
    </location>
</feature>
<evidence type="ECO:0000313" key="3">
    <source>
        <dbReference type="EMBL" id="TXB63241.1"/>
    </source>
</evidence>
<dbReference type="PANTHER" id="PTHR11373:SF4">
    <property type="entry name" value="DEOXYNUCLEOSIDE TRIPHOSPHATE TRIPHOSPHOHYDROLASE SAMHD1"/>
    <property type="match status" value="1"/>
</dbReference>
<evidence type="ECO:0000313" key="4">
    <source>
        <dbReference type="Proteomes" id="UP000321580"/>
    </source>
</evidence>
<dbReference type="Gene3D" id="1.10.3210.10">
    <property type="entry name" value="Hypothetical protein af1432"/>
    <property type="match status" value="1"/>
</dbReference>
<dbReference type="CDD" id="cd00077">
    <property type="entry name" value="HDc"/>
    <property type="match status" value="1"/>
</dbReference>
<dbReference type="OrthoDB" id="9803619at2"/>
<keyword evidence="1" id="KW-1133">Transmembrane helix</keyword>
<dbReference type="InterPro" id="IPR050135">
    <property type="entry name" value="dGTPase-like"/>
</dbReference>
<dbReference type="EMBL" id="VOOR01000017">
    <property type="protein sequence ID" value="TXB63241.1"/>
    <property type="molecule type" value="Genomic_DNA"/>
</dbReference>
<dbReference type="Proteomes" id="UP000321580">
    <property type="component" value="Unassembled WGS sequence"/>
</dbReference>
<accession>A0A5C6RLI1</accession>